<feature type="transmembrane region" description="Helical" evidence="2">
    <location>
        <begin position="618"/>
        <end position="638"/>
    </location>
</feature>
<name>A0ABW1NND9_9ACTN</name>
<feature type="compositionally biased region" description="Low complexity" evidence="1">
    <location>
        <begin position="341"/>
        <end position="351"/>
    </location>
</feature>
<dbReference type="Proteomes" id="UP001596137">
    <property type="component" value="Unassembled WGS sequence"/>
</dbReference>
<keyword evidence="2" id="KW-0812">Transmembrane</keyword>
<sequence length="675" mass="73257">MSSGADAYTEGLDWLVFTWQQDGGLALRRSSLPAEEWEPWGRQLFTLVEVQRDSGAPSRPSICRLTVGGEPVALHRDPTADPDPRARIRTYAYKGVGPLLGPRQVLGVADTWHTRLSGTAETGPPLAPGALLTLTDDIRGALTARVRGAEPGEPSGGLSPLAAGLPRLVAEVLKKPEALFSCQARPDADPRVIMWGLMDLLDRVVGTADEGYWTFSTEQSDDFAAGLPRFVFLGQWPYSAKQSRHNRFDLTKDTVFAGDEHDEAAARLVEAYLHDPSEVAELCRAAGLKERDKDHSQIARLLKYFRSRRHAAHGTPRDFAPRQETETPWPSEETFPVPDEPSAAGAGPSAGTRAGQEAAGADPYGVVGVTKAYRHRAGRSPIQRPPFAPVGPSEDARPNLLESPEPDPPPREERHGPVPDPLGAGQTFAMTILVNSLRYAKTGEEIRSYLRDFPDSANADPENRAVLRAALDRYNCFNDLFQKLLPEDDVDVALEQVARCAFYDEDVADGDAFEESARLAGRPDTPSVVVSRLMELAVYNAQTRTREWMDIAVEEGRRPPKRNRGRFFGAAPETVPAAGAPPVAADADEPSKRPAARPVRARPHRGPRVPGFLSLERSVFVVLVLLVLLALFAMIWFVSAYGGGTPQEGAGVLPVPLGLSADAVGINSEIARSAV</sequence>
<dbReference type="EMBL" id="JBHSRF010000050">
    <property type="protein sequence ID" value="MFC6084864.1"/>
    <property type="molecule type" value="Genomic_DNA"/>
</dbReference>
<comment type="caution">
    <text evidence="3">The sequence shown here is derived from an EMBL/GenBank/DDBJ whole genome shotgun (WGS) entry which is preliminary data.</text>
</comment>
<reference evidence="4" key="1">
    <citation type="journal article" date="2019" name="Int. J. Syst. Evol. Microbiol.">
        <title>The Global Catalogue of Microorganisms (GCM) 10K type strain sequencing project: providing services to taxonomists for standard genome sequencing and annotation.</title>
        <authorList>
            <consortium name="The Broad Institute Genomics Platform"/>
            <consortium name="The Broad Institute Genome Sequencing Center for Infectious Disease"/>
            <person name="Wu L."/>
            <person name="Ma J."/>
        </authorList>
    </citation>
    <scope>NUCLEOTIDE SEQUENCE [LARGE SCALE GENOMIC DNA]</scope>
    <source>
        <strain evidence="4">JCM 30346</strain>
    </source>
</reference>
<evidence type="ECO:0000313" key="4">
    <source>
        <dbReference type="Proteomes" id="UP001596137"/>
    </source>
</evidence>
<organism evidence="3 4">
    <name type="scientific">Sphaerisporangium aureirubrum</name>
    <dbReference type="NCBI Taxonomy" id="1544736"/>
    <lineage>
        <taxon>Bacteria</taxon>
        <taxon>Bacillati</taxon>
        <taxon>Actinomycetota</taxon>
        <taxon>Actinomycetes</taxon>
        <taxon>Streptosporangiales</taxon>
        <taxon>Streptosporangiaceae</taxon>
        <taxon>Sphaerisporangium</taxon>
    </lineage>
</organism>
<evidence type="ECO:0000313" key="3">
    <source>
        <dbReference type="EMBL" id="MFC6084864.1"/>
    </source>
</evidence>
<protein>
    <submittedName>
        <fullName evidence="3">Uncharacterized protein</fullName>
    </submittedName>
</protein>
<keyword evidence="2" id="KW-1133">Transmembrane helix</keyword>
<keyword evidence="4" id="KW-1185">Reference proteome</keyword>
<feature type="region of interest" description="Disordered" evidence="1">
    <location>
        <begin position="376"/>
        <end position="424"/>
    </location>
</feature>
<dbReference type="RefSeq" id="WP_380758379.1">
    <property type="nucleotide sequence ID" value="NZ_JBHSRF010000050.1"/>
</dbReference>
<evidence type="ECO:0000256" key="1">
    <source>
        <dbReference type="SAM" id="MobiDB-lite"/>
    </source>
</evidence>
<proteinExistence type="predicted"/>
<feature type="compositionally biased region" description="Basic and acidic residues" evidence="1">
    <location>
        <begin position="315"/>
        <end position="325"/>
    </location>
</feature>
<evidence type="ECO:0000256" key="2">
    <source>
        <dbReference type="SAM" id="Phobius"/>
    </source>
</evidence>
<keyword evidence="2" id="KW-0472">Membrane</keyword>
<feature type="region of interest" description="Disordered" evidence="1">
    <location>
        <begin position="312"/>
        <end position="359"/>
    </location>
</feature>
<gene>
    <name evidence="3" type="ORF">ACFP1K_27130</name>
</gene>
<accession>A0ABW1NND9</accession>
<feature type="compositionally biased region" description="Basic and acidic residues" evidence="1">
    <location>
        <begin position="408"/>
        <end position="417"/>
    </location>
</feature>
<feature type="region of interest" description="Disordered" evidence="1">
    <location>
        <begin position="572"/>
        <end position="603"/>
    </location>
</feature>
<feature type="compositionally biased region" description="Low complexity" evidence="1">
    <location>
        <begin position="572"/>
        <end position="585"/>
    </location>
</feature>